<dbReference type="RefSeq" id="WP_149816624.1">
    <property type="nucleotide sequence ID" value="NZ_VUOA01000018.1"/>
</dbReference>
<organism evidence="1 2">
    <name type="scientific">Salinarimonas soli</name>
    <dbReference type="NCBI Taxonomy" id="1638099"/>
    <lineage>
        <taxon>Bacteria</taxon>
        <taxon>Pseudomonadati</taxon>
        <taxon>Pseudomonadota</taxon>
        <taxon>Alphaproteobacteria</taxon>
        <taxon>Hyphomicrobiales</taxon>
        <taxon>Salinarimonadaceae</taxon>
        <taxon>Salinarimonas</taxon>
    </lineage>
</organism>
<dbReference type="AlphaFoldDB" id="A0A5B2VGJ1"/>
<name>A0A5B2VGJ1_9HYPH</name>
<reference evidence="1 2" key="2">
    <citation type="submission" date="2019-09" db="EMBL/GenBank/DDBJ databases">
        <authorList>
            <person name="Jin C."/>
        </authorList>
    </citation>
    <scope>NUCLEOTIDE SEQUENCE [LARGE SCALE GENOMIC DNA]</scope>
    <source>
        <strain evidence="1 2">BN140002</strain>
    </source>
</reference>
<reference evidence="1 2" key="1">
    <citation type="submission" date="2019-09" db="EMBL/GenBank/DDBJ databases">
        <title>Salinarimonas rosea gen. nov., sp. nov., a new member of the a-2 subgroup of the Proteobacteria.</title>
        <authorList>
            <person name="Liu J."/>
        </authorList>
    </citation>
    <scope>NUCLEOTIDE SEQUENCE [LARGE SCALE GENOMIC DNA]</scope>
    <source>
        <strain evidence="1 2">BN140002</strain>
    </source>
</reference>
<dbReference type="Pfam" id="PF13262">
    <property type="entry name" value="DUF4054"/>
    <property type="match status" value="1"/>
</dbReference>
<proteinExistence type="predicted"/>
<accession>A0A5B2VGJ1</accession>
<dbReference type="InterPro" id="IPR025127">
    <property type="entry name" value="DUF4054"/>
</dbReference>
<gene>
    <name evidence="1" type="ORF">F0L46_08320</name>
</gene>
<dbReference type="Proteomes" id="UP000323142">
    <property type="component" value="Unassembled WGS sequence"/>
</dbReference>
<dbReference type="EMBL" id="VUOA01000018">
    <property type="protein sequence ID" value="KAA2237676.1"/>
    <property type="molecule type" value="Genomic_DNA"/>
</dbReference>
<keyword evidence="2" id="KW-1185">Reference proteome</keyword>
<dbReference type="OrthoDB" id="8689462at2"/>
<evidence type="ECO:0000313" key="2">
    <source>
        <dbReference type="Proteomes" id="UP000323142"/>
    </source>
</evidence>
<protein>
    <submittedName>
        <fullName evidence="1">DUF4054 domain-containing protein</fullName>
    </submittedName>
</protein>
<evidence type="ECO:0000313" key="1">
    <source>
        <dbReference type="EMBL" id="KAA2237676.1"/>
    </source>
</evidence>
<comment type="caution">
    <text evidence="1">The sequence shown here is derived from an EMBL/GenBank/DDBJ whole genome shotgun (WGS) entry which is preliminary data.</text>
</comment>
<sequence>MTPGRFYEIFPELVSQDPAQPDVVPYWIGFAGKLVDAARWGDLAEDGIALLAAHHVVLARQALAAASKRGGVPGVAAGVVSGKSIDKVSVSYDTGSAAVEGGAHFNLTTYGTRYLQLARMMGLGGLQL</sequence>